<comment type="caution">
    <text evidence="2">The sequence shown here is derived from an EMBL/GenBank/DDBJ whole genome shotgun (WGS) entry which is preliminary data.</text>
</comment>
<organism evidence="2 3">
    <name type="scientific">Vespula maculifrons</name>
    <name type="common">Eastern yellow jacket</name>
    <name type="synonym">Wasp</name>
    <dbReference type="NCBI Taxonomy" id="7453"/>
    <lineage>
        <taxon>Eukaryota</taxon>
        <taxon>Metazoa</taxon>
        <taxon>Ecdysozoa</taxon>
        <taxon>Arthropoda</taxon>
        <taxon>Hexapoda</taxon>
        <taxon>Insecta</taxon>
        <taxon>Pterygota</taxon>
        <taxon>Neoptera</taxon>
        <taxon>Endopterygota</taxon>
        <taxon>Hymenoptera</taxon>
        <taxon>Apocrita</taxon>
        <taxon>Aculeata</taxon>
        <taxon>Vespoidea</taxon>
        <taxon>Vespidae</taxon>
        <taxon>Vespinae</taxon>
        <taxon>Vespula</taxon>
    </lineage>
</organism>
<evidence type="ECO:0000256" key="1">
    <source>
        <dbReference type="SAM" id="MobiDB-lite"/>
    </source>
</evidence>
<feature type="region of interest" description="Disordered" evidence="1">
    <location>
        <begin position="137"/>
        <end position="160"/>
    </location>
</feature>
<gene>
    <name evidence="2" type="ORF">V1477_008764</name>
</gene>
<keyword evidence="3" id="KW-1185">Reference proteome</keyword>
<evidence type="ECO:0000313" key="2">
    <source>
        <dbReference type="EMBL" id="KAL2743275.1"/>
    </source>
</evidence>
<name>A0ABD2CEN9_VESMC</name>
<dbReference type="EMBL" id="JAYRBN010000056">
    <property type="protein sequence ID" value="KAL2743275.1"/>
    <property type="molecule type" value="Genomic_DNA"/>
</dbReference>
<dbReference type="Proteomes" id="UP001607303">
    <property type="component" value="Unassembled WGS sequence"/>
</dbReference>
<accession>A0ABD2CEN9</accession>
<evidence type="ECO:0000313" key="3">
    <source>
        <dbReference type="Proteomes" id="UP001607303"/>
    </source>
</evidence>
<sequence length="346" mass="39910">MRNKFVDQIGQTEGKKKRSQETFHFRRIGSQVRKYTQVHSRCIFKNVCEFTQWFYKERHKKGPLPRWCVKSSILIPAYRGKERGQRVEERVTLRCKTSKKDKDKVKRYSARVVAHFHKTKLSRCLCPYGIHVENAGRVLDGSSSDDDDGSGGGVGRTRYYSRSVKPPVHCFERNDSEIGMRGVGREGDRPERIKSRYSSTEMDTVEGDIGYGYAVRNKIAGFKGHLKENQIYGKTREYKIAFSEGLEIRRVISSFVIQAHTIIPCLNNHVKELLTSNCKDDNLESKGVSEETVHERQPWYTQQQPPSFKARFSARGDHDIFLFDSQPRLVLPHEQESIDADGSRSL</sequence>
<proteinExistence type="predicted"/>
<reference evidence="2 3" key="1">
    <citation type="journal article" date="2024" name="Ann. Entomol. Soc. Am.">
        <title>Genomic analyses of the southern and eastern yellowjacket wasps (Hymenoptera: Vespidae) reveal evolutionary signatures of social life.</title>
        <authorList>
            <person name="Catto M.A."/>
            <person name="Caine P.B."/>
            <person name="Orr S.E."/>
            <person name="Hunt B.G."/>
            <person name="Goodisman M.A.D."/>
        </authorList>
    </citation>
    <scope>NUCLEOTIDE SEQUENCE [LARGE SCALE GENOMIC DNA]</scope>
    <source>
        <strain evidence="2">232</strain>
        <tissue evidence="2">Head and thorax</tissue>
    </source>
</reference>
<dbReference type="AlphaFoldDB" id="A0ABD2CEN9"/>
<protein>
    <submittedName>
        <fullName evidence="2">Uncharacterized protein</fullName>
    </submittedName>
</protein>